<accession>A0AB39HPJ8</accession>
<dbReference type="RefSeq" id="WP_368652449.1">
    <property type="nucleotide sequence ID" value="NZ_CP162599.1"/>
</dbReference>
<name>A0AB39HPJ8_9BACI</name>
<sequence length="184" mass="21362">MGLNKWFEKGLTAETYKADLDAHKDNFNHVYNNFEIPNDEAFFQAAKEKNLRVIALAEVWCGHCMLNIPILLHILEKTEIPVRFLRRDENLELMDQYLTNGKSRTIPIFIFIDEDGNEVGKWGPWAPATKELVDELKVGLPPKEAEDYQEQFQKLIKASTKEFTENEKLWNGVYESIKTTISNI</sequence>
<gene>
    <name evidence="1" type="ORF">AB4Y30_11895</name>
</gene>
<dbReference type="InterPro" id="IPR036249">
    <property type="entry name" value="Thioredoxin-like_sf"/>
</dbReference>
<dbReference type="AlphaFoldDB" id="A0AB39HPJ8"/>
<dbReference type="Gene3D" id="3.40.30.10">
    <property type="entry name" value="Glutaredoxin"/>
    <property type="match status" value="1"/>
</dbReference>
<dbReference type="Pfam" id="PF14595">
    <property type="entry name" value="Thioredoxin_9"/>
    <property type="match status" value="1"/>
</dbReference>
<dbReference type="SUPFAM" id="SSF52833">
    <property type="entry name" value="Thioredoxin-like"/>
    <property type="match status" value="1"/>
</dbReference>
<protein>
    <submittedName>
        <fullName evidence="1">Thioredoxin family protein</fullName>
    </submittedName>
</protein>
<proteinExistence type="predicted"/>
<reference evidence="1" key="1">
    <citation type="submission" date="2024-07" db="EMBL/GenBank/DDBJ databases">
        <title>Halotolerant mesophilic bacterium Ornithinibacillus sp. 4-3, sp. nov., isolated from soil.</title>
        <authorList>
            <person name="Sidarenka A.V."/>
            <person name="Guliayeva D.E."/>
            <person name="Leanovich S.I."/>
            <person name="Hileuskaya K.S."/>
            <person name="Akhremchuk A.E."/>
            <person name="Sikolenko M.A."/>
            <person name="Valentovich L.N."/>
        </authorList>
    </citation>
    <scope>NUCLEOTIDE SEQUENCE</scope>
    <source>
        <strain evidence="1">4-3</strain>
    </source>
</reference>
<organism evidence="1">
    <name type="scientific">Ornithinibacillus sp. 4-3</name>
    <dbReference type="NCBI Taxonomy" id="3231488"/>
    <lineage>
        <taxon>Bacteria</taxon>
        <taxon>Bacillati</taxon>
        <taxon>Bacillota</taxon>
        <taxon>Bacilli</taxon>
        <taxon>Bacillales</taxon>
        <taxon>Bacillaceae</taxon>
        <taxon>Ornithinibacillus</taxon>
    </lineage>
</organism>
<dbReference type="EMBL" id="CP162599">
    <property type="protein sequence ID" value="XDK31723.1"/>
    <property type="molecule type" value="Genomic_DNA"/>
</dbReference>
<dbReference type="CDD" id="cd02947">
    <property type="entry name" value="TRX_family"/>
    <property type="match status" value="1"/>
</dbReference>
<evidence type="ECO:0000313" key="1">
    <source>
        <dbReference type="EMBL" id="XDK31723.1"/>
    </source>
</evidence>